<evidence type="ECO:0000259" key="1">
    <source>
        <dbReference type="PROSITE" id="PS51819"/>
    </source>
</evidence>
<proteinExistence type="predicted"/>
<name>A0A142ERH6_9BACT</name>
<dbReference type="RefSeq" id="WP_067549404.1">
    <property type="nucleotide sequence ID" value="NZ_CP012836.1"/>
</dbReference>
<feature type="domain" description="VOC" evidence="1">
    <location>
        <begin position="2"/>
        <end position="118"/>
    </location>
</feature>
<dbReference type="STRING" id="1727163.AO498_14860"/>
<evidence type="ECO:0000313" key="3">
    <source>
        <dbReference type="Proteomes" id="UP000073816"/>
    </source>
</evidence>
<dbReference type="SUPFAM" id="SSF54593">
    <property type="entry name" value="Glyoxalase/Bleomycin resistance protein/Dihydroxybiphenyl dioxygenase"/>
    <property type="match status" value="1"/>
</dbReference>
<accession>A0A142ERH6</accession>
<dbReference type="InterPro" id="IPR037523">
    <property type="entry name" value="VOC_core"/>
</dbReference>
<dbReference type="InterPro" id="IPR004360">
    <property type="entry name" value="Glyas_Fos-R_dOase_dom"/>
</dbReference>
<reference evidence="2 3" key="2">
    <citation type="journal article" date="2016" name="Genome Announc.">
        <title>Complete Genome Sequence of Algoriphagus sp. Strain M8-2, Isolated from a Brackish Lake.</title>
        <authorList>
            <person name="Muraguchi Y."/>
            <person name="Kushimoto K."/>
            <person name="Ohtsubo Y."/>
            <person name="Suzuki T."/>
            <person name="Dohra H."/>
            <person name="Kimbara K."/>
            <person name="Shintani M."/>
        </authorList>
    </citation>
    <scope>NUCLEOTIDE SEQUENCE [LARGE SCALE GENOMIC DNA]</scope>
    <source>
        <strain evidence="2 3">M8-2</strain>
    </source>
</reference>
<dbReference type="InterPro" id="IPR029068">
    <property type="entry name" value="Glyas_Bleomycin-R_OHBP_Dase"/>
</dbReference>
<sequence length="123" mass="14805">MKLTQLRPILWTENLEETLRFYTEILEFTLGEKNLEWQWASLFKDDVHLMLATPNSHTPFEKSVFTGSFYFNTDDVEVLWKKLKDKTKICYPIEVFEWEMKEFAIYDNNGYILQFGQPTTFNK</sequence>
<protein>
    <submittedName>
        <fullName evidence="2">Glyoxalase</fullName>
    </submittedName>
</protein>
<dbReference type="AlphaFoldDB" id="A0A142ERH6"/>
<dbReference type="Gene3D" id="3.10.180.10">
    <property type="entry name" value="2,3-Dihydroxybiphenyl 1,2-Dioxygenase, domain 1"/>
    <property type="match status" value="1"/>
</dbReference>
<dbReference type="Pfam" id="PF00903">
    <property type="entry name" value="Glyoxalase"/>
    <property type="match status" value="1"/>
</dbReference>
<dbReference type="EMBL" id="CP012836">
    <property type="protein sequence ID" value="AMQ57731.1"/>
    <property type="molecule type" value="Genomic_DNA"/>
</dbReference>
<evidence type="ECO:0000313" key="2">
    <source>
        <dbReference type="EMBL" id="AMQ57731.1"/>
    </source>
</evidence>
<dbReference type="Proteomes" id="UP000073816">
    <property type="component" value="Chromosome"/>
</dbReference>
<gene>
    <name evidence="2" type="ORF">AO498_14860</name>
</gene>
<dbReference type="PROSITE" id="PS51819">
    <property type="entry name" value="VOC"/>
    <property type="match status" value="1"/>
</dbReference>
<dbReference type="OrthoDB" id="9796521at2"/>
<organism evidence="2 3">
    <name type="scientific">Algoriphagus sanaruensis</name>
    <dbReference type="NCBI Taxonomy" id="1727163"/>
    <lineage>
        <taxon>Bacteria</taxon>
        <taxon>Pseudomonadati</taxon>
        <taxon>Bacteroidota</taxon>
        <taxon>Cytophagia</taxon>
        <taxon>Cytophagales</taxon>
        <taxon>Cyclobacteriaceae</taxon>
        <taxon>Algoriphagus</taxon>
    </lineage>
</organism>
<dbReference type="KEGG" id="alm:AO498_14860"/>
<dbReference type="PATRIC" id="fig|1727163.4.peg.3119"/>
<keyword evidence="3" id="KW-1185">Reference proteome</keyword>
<reference evidence="3" key="1">
    <citation type="submission" date="2015-09" db="EMBL/GenBank/DDBJ databases">
        <title>Complete sequence of Algoriphagus sp. M8-2.</title>
        <authorList>
            <person name="Shintani M."/>
        </authorList>
    </citation>
    <scope>NUCLEOTIDE SEQUENCE [LARGE SCALE GENOMIC DNA]</scope>
    <source>
        <strain evidence="3">M8-2</strain>
    </source>
</reference>